<dbReference type="SUPFAM" id="SSF46894">
    <property type="entry name" value="C-terminal effector domain of the bipartite response regulators"/>
    <property type="match status" value="1"/>
</dbReference>
<dbReference type="Pfam" id="PF00196">
    <property type="entry name" value="GerE"/>
    <property type="match status" value="1"/>
</dbReference>
<evidence type="ECO:0000313" key="8">
    <source>
        <dbReference type="EMBL" id="SCM70390.1"/>
    </source>
</evidence>
<feature type="domain" description="Response regulatory" evidence="7">
    <location>
        <begin position="6"/>
        <end position="122"/>
    </location>
</feature>
<dbReference type="PANTHER" id="PTHR43214:SF41">
    <property type="entry name" value="NITRATE_NITRITE RESPONSE REGULATOR PROTEIN NARP"/>
    <property type="match status" value="1"/>
</dbReference>
<keyword evidence="2" id="KW-0805">Transcription regulation</keyword>
<dbReference type="PROSITE" id="PS50043">
    <property type="entry name" value="HTH_LUXR_2"/>
    <property type="match status" value="1"/>
</dbReference>
<dbReference type="CDD" id="cd17535">
    <property type="entry name" value="REC_NarL-like"/>
    <property type="match status" value="1"/>
</dbReference>
<dbReference type="InterPro" id="IPR058245">
    <property type="entry name" value="NreC/VraR/RcsB-like_REC"/>
</dbReference>
<dbReference type="CDD" id="cd06170">
    <property type="entry name" value="LuxR_C_like"/>
    <property type="match status" value="1"/>
</dbReference>
<dbReference type="InterPro" id="IPR039420">
    <property type="entry name" value="WalR-like"/>
</dbReference>
<dbReference type="InterPro" id="IPR001789">
    <property type="entry name" value="Sig_transdc_resp-reg_receiver"/>
</dbReference>
<evidence type="ECO:0000259" key="6">
    <source>
        <dbReference type="PROSITE" id="PS50043"/>
    </source>
</evidence>
<dbReference type="GO" id="GO:0003677">
    <property type="term" value="F:DNA binding"/>
    <property type="evidence" value="ECO:0007669"/>
    <property type="project" value="UniProtKB-KW"/>
</dbReference>
<keyword evidence="4" id="KW-0804">Transcription</keyword>
<dbReference type="GO" id="GO:0006355">
    <property type="term" value="P:regulation of DNA-templated transcription"/>
    <property type="evidence" value="ECO:0007669"/>
    <property type="project" value="InterPro"/>
</dbReference>
<feature type="domain" description="HTH luxR-type" evidence="6">
    <location>
        <begin position="146"/>
        <end position="211"/>
    </location>
</feature>
<feature type="modified residue" description="4-aspartylphosphate" evidence="5">
    <location>
        <position position="57"/>
    </location>
</feature>
<evidence type="ECO:0000256" key="2">
    <source>
        <dbReference type="ARBA" id="ARBA00023015"/>
    </source>
</evidence>
<dbReference type="Gene3D" id="3.40.50.2300">
    <property type="match status" value="1"/>
</dbReference>
<dbReference type="RefSeq" id="WP_179979278.1">
    <property type="nucleotide sequence ID" value="NZ_LT608333.1"/>
</dbReference>
<dbReference type="PROSITE" id="PS00622">
    <property type="entry name" value="HTH_LUXR_1"/>
    <property type="match status" value="1"/>
</dbReference>
<keyword evidence="3 8" id="KW-0238">DNA-binding</keyword>
<keyword evidence="1 5" id="KW-0597">Phosphoprotein</keyword>
<dbReference type="PROSITE" id="PS50110">
    <property type="entry name" value="RESPONSE_REGULATORY"/>
    <property type="match status" value="1"/>
</dbReference>
<accession>A0A212KYP6</accession>
<organism evidence="8">
    <name type="scientific">uncultured Desulfovibrio sp</name>
    <dbReference type="NCBI Taxonomy" id="167968"/>
    <lineage>
        <taxon>Bacteria</taxon>
        <taxon>Pseudomonadati</taxon>
        <taxon>Thermodesulfobacteriota</taxon>
        <taxon>Desulfovibrionia</taxon>
        <taxon>Desulfovibrionales</taxon>
        <taxon>Desulfovibrionaceae</taxon>
        <taxon>Desulfovibrio</taxon>
        <taxon>environmental samples</taxon>
    </lineage>
</organism>
<dbReference type="PANTHER" id="PTHR43214">
    <property type="entry name" value="TWO-COMPONENT RESPONSE REGULATOR"/>
    <property type="match status" value="1"/>
</dbReference>
<name>A0A212KYP6_9BACT</name>
<sequence length="222" mass="24698">MGDKIRVLIADDHSIVREGVQRIVNSEEDMEVVGGVEDGSHVLDAVRTLRPDVLVLDISMPDISGIELLPILRREVQDVHIIVLSMHKKDVLVQQALDQGALGFVLKASPPSDLLAAIRTVNRGRFFLSSQIQANVINGYLGRRHSTKNATTLSERERHVLKGVVAGHTTKQIALELFLSPRTVEKHRASLMQKLGTKNLPELVFYAIQEKLILPLHFEDGE</sequence>
<dbReference type="InterPro" id="IPR016032">
    <property type="entry name" value="Sig_transdc_resp-reg_C-effctor"/>
</dbReference>
<evidence type="ECO:0000256" key="3">
    <source>
        <dbReference type="ARBA" id="ARBA00023125"/>
    </source>
</evidence>
<evidence type="ECO:0000256" key="1">
    <source>
        <dbReference type="ARBA" id="ARBA00022553"/>
    </source>
</evidence>
<dbReference type="InterPro" id="IPR000792">
    <property type="entry name" value="Tscrpt_reg_LuxR_C"/>
</dbReference>
<dbReference type="SUPFAM" id="SSF52172">
    <property type="entry name" value="CheY-like"/>
    <property type="match status" value="1"/>
</dbReference>
<evidence type="ECO:0000256" key="5">
    <source>
        <dbReference type="PROSITE-ProRule" id="PRU00169"/>
    </source>
</evidence>
<dbReference type="AlphaFoldDB" id="A0A212KYP6"/>
<proteinExistence type="predicted"/>
<dbReference type="EMBL" id="FMJC01000001">
    <property type="protein sequence ID" value="SCM70390.1"/>
    <property type="molecule type" value="Genomic_DNA"/>
</dbReference>
<dbReference type="PRINTS" id="PR00038">
    <property type="entry name" value="HTHLUXR"/>
</dbReference>
<evidence type="ECO:0000259" key="7">
    <source>
        <dbReference type="PROSITE" id="PS50110"/>
    </source>
</evidence>
<dbReference type="Pfam" id="PF00072">
    <property type="entry name" value="Response_reg"/>
    <property type="match status" value="1"/>
</dbReference>
<dbReference type="InterPro" id="IPR011006">
    <property type="entry name" value="CheY-like_superfamily"/>
</dbReference>
<reference evidence="8" key="1">
    <citation type="submission" date="2016-08" db="EMBL/GenBank/DDBJ databases">
        <authorList>
            <person name="Seilhamer J.J."/>
        </authorList>
    </citation>
    <scope>NUCLEOTIDE SEQUENCE</scope>
    <source>
        <strain evidence="8">86-1</strain>
    </source>
</reference>
<evidence type="ECO:0000256" key="4">
    <source>
        <dbReference type="ARBA" id="ARBA00023163"/>
    </source>
</evidence>
<dbReference type="SMART" id="SM00421">
    <property type="entry name" value="HTH_LUXR"/>
    <property type="match status" value="1"/>
</dbReference>
<dbReference type="SMART" id="SM00448">
    <property type="entry name" value="REC"/>
    <property type="match status" value="1"/>
</dbReference>
<dbReference type="GO" id="GO:0000160">
    <property type="term" value="P:phosphorelay signal transduction system"/>
    <property type="evidence" value="ECO:0007669"/>
    <property type="project" value="InterPro"/>
</dbReference>
<protein>
    <submittedName>
        <fullName evidence="8">DNA-binding response regulator in two-component regulatory system wtih UhpB</fullName>
    </submittedName>
</protein>
<gene>
    <name evidence="8" type="primary">uhpA</name>
    <name evidence="8" type="ORF">KL86DES1_10378</name>
</gene>